<dbReference type="EMBL" id="MPUH01000635">
    <property type="protein sequence ID" value="OMJ76379.1"/>
    <property type="molecule type" value="Genomic_DNA"/>
</dbReference>
<evidence type="ECO:0000313" key="2">
    <source>
        <dbReference type="Proteomes" id="UP000187209"/>
    </source>
</evidence>
<evidence type="ECO:0000313" key="1">
    <source>
        <dbReference type="EMBL" id="OMJ76379.1"/>
    </source>
</evidence>
<keyword evidence="2" id="KW-1185">Reference proteome</keyword>
<gene>
    <name evidence="1" type="ORF">SteCoe_24280</name>
</gene>
<reference evidence="1 2" key="1">
    <citation type="submission" date="2016-11" db="EMBL/GenBank/DDBJ databases">
        <title>The macronuclear genome of Stentor coeruleus: a giant cell with tiny introns.</title>
        <authorList>
            <person name="Slabodnick M."/>
            <person name="Ruby J.G."/>
            <person name="Reiff S.B."/>
            <person name="Swart E.C."/>
            <person name="Gosai S."/>
            <person name="Prabakaran S."/>
            <person name="Witkowska E."/>
            <person name="Larue G.E."/>
            <person name="Fisher S."/>
            <person name="Freeman R.M."/>
            <person name="Gunawardena J."/>
            <person name="Chu W."/>
            <person name="Stover N.A."/>
            <person name="Gregory B.D."/>
            <person name="Nowacki M."/>
            <person name="Derisi J."/>
            <person name="Roy S.W."/>
            <person name="Marshall W.F."/>
            <person name="Sood P."/>
        </authorList>
    </citation>
    <scope>NUCLEOTIDE SEQUENCE [LARGE SCALE GENOMIC DNA]</scope>
    <source>
        <strain evidence="1">WM001</strain>
    </source>
</reference>
<dbReference type="Proteomes" id="UP000187209">
    <property type="component" value="Unassembled WGS sequence"/>
</dbReference>
<sequence>MMTSRAISQERNPSDRREYYLSRDYTNRLNKKLKGVFQVDMHLIHSLEQSKRQIRKKIVSAHKFIKNAVLSANEIAPGIPMFMVPNVLTTKTMSSKSSTRRCISSSPTSRINFITFNKQALNKLHSKCLLPVKDNDWMKVIRSPPSTVVTHQNWGKIRNTPLTPDTVDVRKIVDQIHISPVHSKCESCCINKHPLKLCNPRLKKLGGF</sequence>
<dbReference type="AlphaFoldDB" id="A0A1R2BI09"/>
<proteinExistence type="predicted"/>
<protein>
    <submittedName>
        <fullName evidence="1">Uncharacterized protein</fullName>
    </submittedName>
</protein>
<accession>A0A1R2BI09</accession>
<comment type="caution">
    <text evidence="1">The sequence shown here is derived from an EMBL/GenBank/DDBJ whole genome shotgun (WGS) entry which is preliminary data.</text>
</comment>
<name>A0A1R2BI09_9CILI</name>
<organism evidence="1 2">
    <name type="scientific">Stentor coeruleus</name>
    <dbReference type="NCBI Taxonomy" id="5963"/>
    <lineage>
        <taxon>Eukaryota</taxon>
        <taxon>Sar</taxon>
        <taxon>Alveolata</taxon>
        <taxon>Ciliophora</taxon>
        <taxon>Postciliodesmatophora</taxon>
        <taxon>Heterotrichea</taxon>
        <taxon>Heterotrichida</taxon>
        <taxon>Stentoridae</taxon>
        <taxon>Stentor</taxon>
    </lineage>
</organism>